<proteinExistence type="predicted"/>
<evidence type="ECO:0000313" key="4">
    <source>
        <dbReference type="Proteomes" id="UP000828251"/>
    </source>
</evidence>
<dbReference type="Pfam" id="PF10536">
    <property type="entry name" value="PMD"/>
    <property type="match status" value="1"/>
</dbReference>
<gene>
    <name evidence="3" type="ORF">J1N35_014944</name>
</gene>
<dbReference type="GO" id="GO:0010073">
    <property type="term" value="P:meristem maintenance"/>
    <property type="evidence" value="ECO:0007669"/>
    <property type="project" value="InterPro"/>
</dbReference>
<feature type="compositionally biased region" description="Basic residues" evidence="1">
    <location>
        <begin position="233"/>
        <end position="250"/>
    </location>
</feature>
<dbReference type="Proteomes" id="UP000828251">
    <property type="component" value="Unassembled WGS sequence"/>
</dbReference>
<sequence>MRMLQLRLSVDGYAVTRSTQSTNWGVVCYELLGAILDKINGGRIEMGWLRDTVPEPDDDSTELERIRYARAYILEMIEGYLMLDLSRNLVHLRWLLKLIDFRAADEFSWGSAVLATLYREMYRVTVPNKAKIRGPMVTYAIMEMHQSDRVMRQFEFRQPIPVALEELDDEHKIDLRQLNTDYPMVGWNAWPGSSPFPIIPAQPLIYRSPLHEGSHEVGHHPKTHNQIPYRRNYNPRRSNHKPYRSNHNLRQKLNQEGI</sequence>
<feature type="domain" description="Aminotransferase-like plant mobile" evidence="2">
    <location>
        <begin position="6"/>
        <end position="136"/>
    </location>
</feature>
<evidence type="ECO:0000259" key="2">
    <source>
        <dbReference type="Pfam" id="PF10536"/>
    </source>
</evidence>
<organism evidence="3 4">
    <name type="scientific">Gossypium stocksii</name>
    <dbReference type="NCBI Taxonomy" id="47602"/>
    <lineage>
        <taxon>Eukaryota</taxon>
        <taxon>Viridiplantae</taxon>
        <taxon>Streptophyta</taxon>
        <taxon>Embryophyta</taxon>
        <taxon>Tracheophyta</taxon>
        <taxon>Spermatophyta</taxon>
        <taxon>Magnoliopsida</taxon>
        <taxon>eudicotyledons</taxon>
        <taxon>Gunneridae</taxon>
        <taxon>Pentapetalae</taxon>
        <taxon>rosids</taxon>
        <taxon>malvids</taxon>
        <taxon>Malvales</taxon>
        <taxon>Malvaceae</taxon>
        <taxon>Malvoideae</taxon>
        <taxon>Gossypium</taxon>
    </lineage>
</organism>
<dbReference type="InterPro" id="IPR019557">
    <property type="entry name" value="AminoTfrase-like_pln_mobile"/>
</dbReference>
<evidence type="ECO:0000313" key="3">
    <source>
        <dbReference type="EMBL" id="KAH1098023.1"/>
    </source>
</evidence>
<comment type="caution">
    <text evidence="3">The sequence shown here is derived from an EMBL/GenBank/DDBJ whole genome shotgun (WGS) entry which is preliminary data.</text>
</comment>
<protein>
    <recommendedName>
        <fullName evidence="2">Aminotransferase-like plant mobile domain-containing protein</fullName>
    </recommendedName>
</protein>
<reference evidence="3 4" key="1">
    <citation type="journal article" date="2021" name="Plant Biotechnol. J.">
        <title>Multi-omics assisted identification of the key and species-specific regulatory components of drought-tolerant mechanisms in Gossypium stocksii.</title>
        <authorList>
            <person name="Yu D."/>
            <person name="Ke L."/>
            <person name="Zhang D."/>
            <person name="Wu Y."/>
            <person name="Sun Y."/>
            <person name="Mei J."/>
            <person name="Sun J."/>
            <person name="Sun Y."/>
        </authorList>
    </citation>
    <scope>NUCLEOTIDE SEQUENCE [LARGE SCALE GENOMIC DNA]</scope>
    <source>
        <strain evidence="4">cv. E1</strain>
        <tissue evidence="3">Leaf</tissue>
    </source>
</reference>
<dbReference type="EMBL" id="JAIQCV010000005">
    <property type="protein sequence ID" value="KAH1098023.1"/>
    <property type="molecule type" value="Genomic_DNA"/>
</dbReference>
<name>A0A9D3VWB1_9ROSI</name>
<dbReference type="AlphaFoldDB" id="A0A9D3VWB1"/>
<dbReference type="PANTHER" id="PTHR46033">
    <property type="entry name" value="PROTEIN MAIN-LIKE 2"/>
    <property type="match status" value="1"/>
</dbReference>
<evidence type="ECO:0000256" key="1">
    <source>
        <dbReference type="SAM" id="MobiDB-lite"/>
    </source>
</evidence>
<feature type="region of interest" description="Disordered" evidence="1">
    <location>
        <begin position="213"/>
        <end position="258"/>
    </location>
</feature>
<keyword evidence="4" id="KW-1185">Reference proteome</keyword>
<dbReference type="PANTHER" id="PTHR46033:SF8">
    <property type="entry name" value="PROTEIN MAINTENANCE OF MERISTEMS-LIKE"/>
    <property type="match status" value="1"/>
</dbReference>
<dbReference type="InterPro" id="IPR044824">
    <property type="entry name" value="MAIN-like"/>
</dbReference>
<dbReference type="OrthoDB" id="2008347at2759"/>
<accession>A0A9D3VWB1</accession>